<dbReference type="InterPro" id="IPR010982">
    <property type="entry name" value="Lambda_DNA-bd_dom_sf"/>
</dbReference>
<reference evidence="7" key="1">
    <citation type="submission" date="2016-10" db="EMBL/GenBank/DDBJ databases">
        <title>The complete genome sequence of the rumen bacterium Butyrivibrio hungatei MB2003.</title>
        <authorList>
            <person name="Palevich N."/>
            <person name="Kelly W.J."/>
            <person name="Leahy S.C."/>
            <person name="Altermann E."/>
            <person name="Rakonjac J."/>
            <person name="Attwood G.T."/>
        </authorList>
    </citation>
    <scope>NUCLEOTIDE SEQUENCE [LARGE SCALE GENOMIC DNA]</scope>
    <source>
        <strain evidence="7">MB2003</strain>
    </source>
</reference>
<dbReference type="InterPro" id="IPR028082">
    <property type="entry name" value="Peripla_BP_I"/>
</dbReference>
<dbReference type="RefSeq" id="WP_071176880.1">
    <property type="nucleotide sequence ID" value="NZ_CP017831.1"/>
</dbReference>
<dbReference type="GO" id="GO:0000976">
    <property type="term" value="F:transcription cis-regulatory region binding"/>
    <property type="evidence" value="ECO:0007669"/>
    <property type="project" value="TreeGrafter"/>
</dbReference>
<dbReference type="Proteomes" id="UP000179284">
    <property type="component" value="Chromosome I"/>
</dbReference>
<keyword evidence="7" id="KW-1185">Reference proteome</keyword>
<evidence type="ECO:0000256" key="2">
    <source>
        <dbReference type="ARBA" id="ARBA00023125"/>
    </source>
</evidence>
<dbReference type="InterPro" id="IPR001387">
    <property type="entry name" value="Cro/C1-type_HTH"/>
</dbReference>
<dbReference type="PANTHER" id="PTHR30146:SF109">
    <property type="entry name" value="HTH-TYPE TRANSCRIPTIONAL REGULATOR GALS"/>
    <property type="match status" value="1"/>
</dbReference>
<dbReference type="Gene3D" id="3.40.50.2300">
    <property type="match status" value="2"/>
</dbReference>
<dbReference type="Gene3D" id="1.10.260.40">
    <property type="entry name" value="lambda repressor-like DNA-binding domains"/>
    <property type="match status" value="1"/>
</dbReference>
<dbReference type="OrthoDB" id="9775106at2"/>
<organism evidence="6 7">
    <name type="scientific">Butyrivibrio hungatei</name>
    <dbReference type="NCBI Taxonomy" id="185008"/>
    <lineage>
        <taxon>Bacteria</taxon>
        <taxon>Bacillati</taxon>
        <taxon>Bacillota</taxon>
        <taxon>Clostridia</taxon>
        <taxon>Lachnospirales</taxon>
        <taxon>Lachnospiraceae</taxon>
        <taxon>Butyrivibrio</taxon>
    </lineage>
</organism>
<dbReference type="InterPro" id="IPR046335">
    <property type="entry name" value="LacI/GalR-like_sensor"/>
</dbReference>
<proteinExistence type="predicted"/>
<dbReference type="SUPFAM" id="SSF53822">
    <property type="entry name" value="Periplasmic binding protein-like I"/>
    <property type="match status" value="1"/>
</dbReference>
<dbReference type="GO" id="GO:0003700">
    <property type="term" value="F:DNA-binding transcription factor activity"/>
    <property type="evidence" value="ECO:0007669"/>
    <property type="project" value="TreeGrafter"/>
</dbReference>
<evidence type="ECO:0000256" key="3">
    <source>
        <dbReference type="ARBA" id="ARBA00023163"/>
    </source>
</evidence>
<dbReference type="CDD" id="cd06288">
    <property type="entry name" value="PBP1_sucrose_transcription_regulator"/>
    <property type="match status" value="1"/>
</dbReference>
<keyword evidence="2" id="KW-0238">DNA-binding</keyword>
<dbReference type="PROSITE" id="PS50932">
    <property type="entry name" value="HTH_LACI_2"/>
    <property type="match status" value="1"/>
</dbReference>
<evidence type="ECO:0000259" key="4">
    <source>
        <dbReference type="PROSITE" id="PS50932"/>
    </source>
</evidence>
<protein>
    <submittedName>
        <fullName evidence="6">LacI family transcriptional regulator</fullName>
    </submittedName>
</protein>
<gene>
    <name evidence="6" type="ORF">bhn_I2232</name>
</gene>
<sequence length="342" mass="38876">MITLKEIAKECGVSTATVSNILNGKNKVSEETREKVMAVVKERGYKLNYVAQGLRKQKTQTIGVIAEDIVQFTTPEIIEGIMEVCEERGYRTIVQNLRLYSRWQDLWFDNEKMYYSVMDPAVQEMASIRVDGIVYVAGHARNIHRFPSEYQIPSVLAYAYSQEKDVPSVVIDDEEGARLIVEHLIKKGHTKIGVMAGEQENIHTKLRILGYQKALFDAGILYNPELVCYAGWGKELSYGAAEELLSKDITAIFCMSDRNAGGVYKYLFENGKQAGRDISIVGFDDEMISDFMTPRLTTMRIDRLQIGKRAVEFLFDKMEGKEVPDEIKVPCRLIDRESVLEL</sequence>
<dbReference type="PANTHER" id="PTHR30146">
    <property type="entry name" value="LACI-RELATED TRANSCRIPTIONAL REPRESSOR"/>
    <property type="match status" value="1"/>
</dbReference>
<keyword evidence="1" id="KW-0805">Transcription regulation</keyword>
<dbReference type="CDD" id="cd01392">
    <property type="entry name" value="HTH_LacI"/>
    <property type="match status" value="1"/>
</dbReference>
<dbReference type="EMBL" id="CP017831">
    <property type="protein sequence ID" value="AOZ97265.1"/>
    <property type="molecule type" value="Genomic_DNA"/>
</dbReference>
<dbReference type="Pfam" id="PF13377">
    <property type="entry name" value="Peripla_BP_3"/>
    <property type="match status" value="1"/>
</dbReference>
<feature type="domain" description="HTH cro/C1-type" evidence="5">
    <location>
        <begin position="2"/>
        <end position="32"/>
    </location>
</feature>
<keyword evidence="3" id="KW-0804">Transcription</keyword>
<accession>A0A1D9P518</accession>
<dbReference type="PROSITE" id="PS50943">
    <property type="entry name" value="HTH_CROC1"/>
    <property type="match status" value="1"/>
</dbReference>
<evidence type="ECO:0000313" key="6">
    <source>
        <dbReference type="EMBL" id="AOZ97265.1"/>
    </source>
</evidence>
<dbReference type="AlphaFoldDB" id="A0A1D9P518"/>
<dbReference type="SMART" id="SM00354">
    <property type="entry name" value="HTH_LACI"/>
    <property type="match status" value="1"/>
</dbReference>
<dbReference type="SUPFAM" id="SSF47413">
    <property type="entry name" value="lambda repressor-like DNA-binding domains"/>
    <property type="match status" value="1"/>
</dbReference>
<dbReference type="InterPro" id="IPR000843">
    <property type="entry name" value="HTH_LacI"/>
</dbReference>
<feature type="domain" description="HTH lacI-type" evidence="4">
    <location>
        <begin position="2"/>
        <end position="56"/>
    </location>
</feature>
<evidence type="ECO:0000256" key="1">
    <source>
        <dbReference type="ARBA" id="ARBA00023015"/>
    </source>
</evidence>
<evidence type="ECO:0000259" key="5">
    <source>
        <dbReference type="PROSITE" id="PS50943"/>
    </source>
</evidence>
<dbReference type="KEGG" id="bhu:bhn_I2232"/>
<evidence type="ECO:0000313" key="7">
    <source>
        <dbReference type="Proteomes" id="UP000179284"/>
    </source>
</evidence>
<dbReference type="Pfam" id="PF00356">
    <property type="entry name" value="LacI"/>
    <property type="match status" value="1"/>
</dbReference>
<name>A0A1D9P518_9FIRM</name>